<evidence type="ECO:0000313" key="3">
    <source>
        <dbReference type="Proteomes" id="UP001303046"/>
    </source>
</evidence>
<dbReference type="InterPro" id="IPR039867">
    <property type="entry name" value="Furry/Tao3/Mor2"/>
</dbReference>
<dbReference type="PROSITE" id="PS50878">
    <property type="entry name" value="RT_POL"/>
    <property type="match status" value="1"/>
</dbReference>
<name>A0ABR1CWW5_NECAM</name>
<protein>
    <recommendedName>
        <fullName evidence="1">Reverse transcriptase domain-containing protein</fullName>
    </recommendedName>
</protein>
<accession>A0ABR1CWW5</accession>
<dbReference type="Pfam" id="PF00078">
    <property type="entry name" value="RVT_1"/>
    <property type="match status" value="1"/>
</dbReference>
<dbReference type="InterPro" id="IPR058912">
    <property type="entry name" value="HTH_animal"/>
</dbReference>
<dbReference type="Proteomes" id="UP001303046">
    <property type="component" value="Unassembled WGS sequence"/>
</dbReference>
<dbReference type="Pfam" id="PF26215">
    <property type="entry name" value="HTH_animal"/>
    <property type="match status" value="1"/>
</dbReference>
<dbReference type="SUPFAM" id="SSF48371">
    <property type="entry name" value="ARM repeat"/>
    <property type="match status" value="1"/>
</dbReference>
<dbReference type="InterPro" id="IPR000477">
    <property type="entry name" value="RT_dom"/>
</dbReference>
<dbReference type="PANTHER" id="PTHR12295">
    <property type="entry name" value="FURRY-RELATED"/>
    <property type="match status" value="1"/>
</dbReference>
<sequence>MPRFIESRTFQLLCNVPAEYYRLVKEALSLRQKIVAARQSIHFLNRCLHHSVTPNFIGQKRLHNLCGLPENSHQVRAIQQQLLRIVLKKKRDEMYAMIKKCTSKEQYCGQYLEDRLWKRIVDGSISICNSIRSNLKITLQRKFDCLLSKSRSDNAQPPNAMTLPGRSERDTICNEGVLSNVSRVTVLGGFTLSENARNRERDQRSLRESLAIPFPCVFFKQQIANPAVDAKFRLFANDVYKTVARFRENRTKSNISLAQKQGIKEVRELISSKQIRLSTSDKGGEFVVIPHQLDIAITERHLQDISLYRLSSVSEFMKKSRFLNEQWVKVAKSAEFPPSLIARLKIDLPTCPVLYLLIKTHKLQSSSDLASTDPATFKVRPIISSVGGPTDRIGWFLNTIFAQVLSHIPAHLTNTRMFLDHLRTAQLTRDCVMESFDVEALYTNVSNDSAIQAMFELLKENIRTINLHGLSISQLMVLLKACLDCNIFRWSGNYFAQLRGLAMGQRLAPTLAISFMAKIEAPVLELRPLFYSRYIDDCFVICATQAEMDEYFGLLNRQSEHIKLAREKPQDNWLPFLNIQVCISNGTYQTKWYRKPSNKNILVHFLSAHPFHMKKAVLNNMFRTARTVCSGPEERKESLTLAHEIAVSNGYEVRTSETRRYRSERARQVENPTTDKIPLCFPYISDEVSAAIRRCLRRADLDSSVSVVEIPPNNLKHQLVRNRLYDTICTTPNCIICPTGRSGDCLRSGVIYLISCTNCGDEYIGETARPLYVRIKEHLSGKNRLRGWTPLGAHRTQKHDGADFEIRVQILAHETKTLARKSLEAFWIQAKNPKMNRKGECLSITRELAPYLECQRSMLGVSDIREAELKKATSCWVLRDRRKLHLLDSYTLLRRSSNEVFLGPSCKYSGRLYPDYTPAPAPECESVLTRKERSARIVAAELPWGVPKVVPVVALDYGLPTGSFAGQSVLMDLFSLFERKIQTVVEEEPVEKLLNKSLQRGGDPYFDNLCRTLHGISELCLPSVVNALIGWHQRSELKINESMNSATDNRILMKKLLAVNYLFCIVLIEVLPQVEFHLCACEQQVKYLLDSSFHQVQYKDPATLGVNNTNSLVVAETYAEVIGVLSETHFTHIHRQFISILTDLKKDSSAMVSHNMISLLMAMKFVKIKNSILKMLPSTLHSQIFLKTNQVDDFELGIKFLDDLGSFLLEVKDKDVKHAVAGLLVEILLPVAAQIKREANIPALITFVSKLYGPTNELASKKQHKLAAYPLLTCLLCVSQRQFFLSNWVPFLNNALANLKNRDSRISRVALESLYRLLWVYMIRNNCDGNSATRTRLESICGSLFPKGNRGIVPRDAPLNIFVKIIHFIAQQKLDFAFKEVIFDLLACNRSQRSLYPERMNIGIRALMVIADGLQQKDEPPAMPKSMGPSASGTIQRLKKKTYITRPLTVDIARAIGLDQYYIPCRKAFDTILRILDTQVGRPLMMTAIQRGKEPDELLGGEVKPKLDLFRTCVAAIPRLLPEPMTYTDLIDILTRTTVHVDEELRTMAGNTLQNMLGEFPEWREHIIIAEITLLHNQLTDFYPAVLDEALRLLHQMIVTWKSAALQEKKKEQEKDVSCENNVHSAPPLYVLNYASVLHAVEGFALVMLCQIRPQPRKIAISLLKEVKQIISILSLDNVDVPVITVLDEATPYVVRKYIEHVPMYERISWNMDFTSVCEKIAAVDTDICLVNSDKGNEYFQWDPWACALSGYAERKHLLMRCPSAIASAWPALFSRLLAVNAYVDPSNPQNENRASLLRGSKSKGSSVCGEALSQEGCLSLWQKYLVLCCAFAPSPNNVNSLISRSFSPTSSMETDVLRSVSSSLRASSRIPSNASLSQLFTKIAAMLRWENMIDIRDSVVLGVGSMSAAAFETFFEDLNQRGILRDAMEKKVETNLRRRKRKDLLRLQIIRIIEVAVFRGLLESTMIDCLGSLSPLILDFVDTMRANLESDLDRDIAVVTMMRLHFSKLVAVIIDSVNPENRANLIPDEKKQSLFYLFIGWCSRTIAADKKNRENDVGSYVEQKAALAMTRLLSCGRIFEAQKSIGEDGYLYGWLERLVSSANATMQSEVEEMLAWMLELNESSHLLDWLMAQCYCQPSQVAAKCFRALVRVFSRRDFPCEFISLFVLCQAMLGDASVADAAVHMIEILKRQFLDSTMLVSPQLAPTVGNISSPPVHLRSPVVTSSHSHCFPMDQQAVCRNLANSYPHLTITIFSEVSSRLEGARNQNQTHLIALLLPWVENIELVDAVAGEDACEGPRGWGSEEATQLLLNNLMYLTVCLAADHERELAELWRALALSFPANLPVILNYIYVVTVLSHEALLPYAKRVCIMLAGVVGNRISALLLEQLSTSSDSSRLTLERSDIPPYYKWRDETADFKKDSVVEIKSPVRESPIGDRFLGASDDAVKEGVRLLPMPAYGGYYSRLCAYLPPTTQPVQFFTRTSVFGQVASSSSNPTNSSELIGQGDLPVSLIYDQRSEDDLL</sequence>
<evidence type="ECO:0000259" key="1">
    <source>
        <dbReference type="PROSITE" id="PS50878"/>
    </source>
</evidence>
<dbReference type="InterPro" id="IPR000305">
    <property type="entry name" value="GIY-YIG_endonuc"/>
</dbReference>
<organism evidence="2 3">
    <name type="scientific">Necator americanus</name>
    <name type="common">Human hookworm</name>
    <dbReference type="NCBI Taxonomy" id="51031"/>
    <lineage>
        <taxon>Eukaryota</taxon>
        <taxon>Metazoa</taxon>
        <taxon>Ecdysozoa</taxon>
        <taxon>Nematoda</taxon>
        <taxon>Chromadorea</taxon>
        <taxon>Rhabditida</taxon>
        <taxon>Rhabditina</taxon>
        <taxon>Rhabditomorpha</taxon>
        <taxon>Strongyloidea</taxon>
        <taxon>Ancylostomatidae</taxon>
        <taxon>Bunostominae</taxon>
        <taxon>Necator</taxon>
    </lineage>
</organism>
<dbReference type="InterPro" id="IPR016024">
    <property type="entry name" value="ARM-type_fold"/>
</dbReference>
<comment type="caution">
    <text evidence="2">The sequence shown here is derived from an EMBL/GenBank/DDBJ whole genome shotgun (WGS) entry which is preliminary data.</text>
</comment>
<dbReference type="Pfam" id="PF14222">
    <property type="entry name" value="MOR2-PAG1_N"/>
    <property type="match status" value="1"/>
</dbReference>
<keyword evidence="3" id="KW-1185">Reference proteome</keyword>
<reference evidence="2 3" key="1">
    <citation type="submission" date="2023-08" db="EMBL/GenBank/DDBJ databases">
        <title>A Necator americanus chromosomal reference genome.</title>
        <authorList>
            <person name="Ilik V."/>
            <person name="Petrzelkova K.J."/>
            <person name="Pardy F."/>
            <person name="Fuh T."/>
            <person name="Niatou-Singa F.S."/>
            <person name="Gouil Q."/>
            <person name="Baker L."/>
            <person name="Ritchie M.E."/>
            <person name="Jex A.R."/>
            <person name="Gazzola D."/>
            <person name="Li H."/>
            <person name="Toshio Fujiwara R."/>
            <person name="Zhan B."/>
            <person name="Aroian R.V."/>
            <person name="Pafco B."/>
            <person name="Schwarz E.M."/>
        </authorList>
    </citation>
    <scope>NUCLEOTIDE SEQUENCE [LARGE SCALE GENOMIC DNA]</scope>
    <source>
        <strain evidence="2 3">Aroian</strain>
        <tissue evidence="2">Whole animal</tissue>
    </source>
</reference>
<dbReference type="CDD" id="cd10442">
    <property type="entry name" value="GIY-YIG_PLEs"/>
    <property type="match status" value="1"/>
</dbReference>
<dbReference type="Gene3D" id="3.40.1440.10">
    <property type="entry name" value="GIY-YIG endonuclease"/>
    <property type="match status" value="1"/>
</dbReference>
<dbReference type="EMBL" id="JAVFWL010000003">
    <property type="protein sequence ID" value="KAK6742323.1"/>
    <property type="molecule type" value="Genomic_DNA"/>
</dbReference>
<dbReference type="InterPro" id="IPR025614">
    <property type="entry name" value="Cell_morpho_N"/>
</dbReference>
<evidence type="ECO:0000313" key="2">
    <source>
        <dbReference type="EMBL" id="KAK6742323.1"/>
    </source>
</evidence>
<feature type="domain" description="Reverse transcriptase" evidence="1">
    <location>
        <begin position="363"/>
        <end position="581"/>
    </location>
</feature>
<dbReference type="PANTHER" id="PTHR12295:SF30">
    <property type="entry name" value="PROTEIN FURRY"/>
    <property type="match status" value="1"/>
</dbReference>
<dbReference type="InterPro" id="IPR035901">
    <property type="entry name" value="GIY-YIG_endonuc_sf"/>
</dbReference>
<dbReference type="Pfam" id="PF01541">
    <property type="entry name" value="GIY-YIG"/>
    <property type="match status" value="1"/>
</dbReference>
<proteinExistence type="predicted"/>
<gene>
    <name evidence="2" type="primary">Necator_chrIII.g10672</name>
    <name evidence="2" type="ORF">RB195_009907</name>
</gene>